<dbReference type="InParanoid" id="A0A517S8Y3"/>
<accession>A0A517S8Y3</accession>
<evidence type="ECO:0000259" key="1">
    <source>
        <dbReference type="PROSITE" id="PS51746"/>
    </source>
</evidence>
<sequence>MPGKMDCFGQTDRGLRRPSNEDHFLIADLNKALRIHQTSLNFDDEETLFGISQGMMLLVADGMGGHAAGEHASRLTVESLTHSILNCMPWFFSRDAEGDDDLRSALERALHRCQQRLQSEARAHPSVQGMGTTLTAAYVHWPRATIVHAGDSRCYLLRGTELKQITRDHTLAQQIVEESEFHSPDILQSRWAHVLWNAIGSGNEAVKPEVHQFDLQIGDVLLLCTDGLTKHVQPPEIRRTLSRNNEARATCQLLIDETLAGGGADNVTVVIARFVDENPQSERIQAIAEESLVEANLQDTVAEMAAITEAPAELEEIPELAPRPV</sequence>
<dbReference type="CDD" id="cd00143">
    <property type="entry name" value="PP2Cc"/>
    <property type="match status" value="1"/>
</dbReference>
<protein>
    <submittedName>
        <fullName evidence="2">Serine/threonine phosphatase stp</fullName>
        <ecNumber evidence="2">3.1.3.16</ecNumber>
    </submittedName>
</protein>
<evidence type="ECO:0000313" key="2">
    <source>
        <dbReference type="EMBL" id="QDT52569.1"/>
    </source>
</evidence>
<keyword evidence="2" id="KW-0378">Hydrolase</keyword>
<dbReference type="PANTHER" id="PTHR13832:SF860">
    <property type="entry name" value="PROTEIN PHOSPHATASE PHPP"/>
    <property type="match status" value="1"/>
</dbReference>
<dbReference type="InterPro" id="IPR036457">
    <property type="entry name" value="PPM-type-like_dom_sf"/>
</dbReference>
<proteinExistence type="predicted"/>
<dbReference type="Proteomes" id="UP000315700">
    <property type="component" value="Chromosome"/>
</dbReference>
<dbReference type="OrthoDB" id="9801841at2"/>
<dbReference type="RefSeq" id="WP_145027031.1">
    <property type="nucleotide sequence ID" value="NZ_CP036271.1"/>
</dbReference>
<name>A0A517S8Y3_9PLAN</name>
<dbReference type="EMBL" id="CP036271">
    <property type="protein sequence ID" value="QDT52569.1"/>
    <property type="molecule type" value="Genomic_DNA"/>
</dbReference>
<dbReference type="AlphaFoldDB" id="A0A517S8Y3"/>
<feature type="domain" description="PPM-type phosphatase" evidence="1">
    <location>
        <begin position="1"/>
        <end position="274"/>
    </location>
</feature>
<dbReference type="Pfam" id="PF13672">
    <property type="entry name" value="PP2C_2"/>
    <property type="match status" value="1"/>
</dbReference>
<dbReference type="SMART" id="SM00331">
    <property type="entry name" value="PP2C_SIG"/>
    <property type="match status" value="1"/>
</dbReference>
<reference evidence="2 3" key="1">
    <citation type="submission" date="2019-02" db="EMBL/GenBank/DDBJ databases">
        <title>Deep-cultivation of Planctomycetes and their phenomic and genomic characterization uncovers novel biology.</title>
        <authorList>
            <person name="Wiegand S."/>
            <person name="Jogler M."/>
            <person name="Boedeker C."/>
            <person name="Pinto D."/>
            <person name="Vollmers J."/>
            <person name="Rivas-Marin E."/>
            <person name="Kohn T."/>
            <person name="Peeters S.H."/>
            <person name="Heuer A."/>
            <person name="Rast P."/>
            <person name="Oberbeckmann S."/>
            <person name="Bunk B."/>
            <person name="Jeske O."/>
            <person name="Meyerdierks A."/>
            <person name="Storesund J.E."/>
            <person name="Kallscheuer N."/>
            <person name="Luecker S."/>
            <person name="Lage O.M."/>
            <person name="Pohl T."/>
            <person name="Merkel B.J."/>
            <person name="Hornburger P."/>
            <person name="Mueller R.-W."/>
            <person name="Bruemmer F."/>
            <person name="Labrenz M."/>
            <person name="Spormann A.M."/>
            <person name="Op den Camp H."/>
            <person name="Overmann J."/>
            <person name="Amann R."/>
            <person name="Jetten M.S.M."/>
            <person name="Mascher T."/>
            <person name="Medema M.H."/>
            <person name="Devos D.P."/>
            <person name="Kaster A.-K."/>
            <person name="Ovreas L."/>
            <person name="Rohde M."/>
            <person name="Galperin M.Y."/>
            <person name="Jogler C."/>
        </authorList>
    </citation>
    <scope>NUCLEOTIDE SEQUENCE [LARGE SCALE GENOMIC DNA]</scope>
    <source>
        <strain evidence="2 3">Pan44</strain>
    </source>
</reference>
<gene>
    <name evidence="2" type="primary">stp_1</name>
    <name evidence="2" type="ORF">Pan44_05810</name>
</gene>
<dbReference type="PANTHER" id="PTHR13832">
    <property type="entry name" value="PROTEIN PHOSPHATASE 2C"/>
    <property type="match status" value="1"/>
</dbReference>
<dbReference type="KEGG" id="ccos:Pan44_05810"/>
<dbReference type="InterPro" id="IPR015655">
    <property type="entry name" value="PP2C"/>
</dbReference>
<dbReference type="SUPFAM" id="SSF81606">
    <property type="entry name" value="PP2C-like"/>
    <property type="match status" value="1"/>
</dbReference>
<dbReference type="PROSITE" id="PS51746">
    <property type="entry name" value="PPM_2"/>
    <property type="match status" value="1"/>
</dbReference>
<keyword evidence="3" id="KW-1185">Reference proteome</keyword>
<organism evidence="2 3">
    <name type="scientific">Caulifigura coniformis</name>
    <dbReference type="NCBI Taxonomy" id="2527983"/>
    <lineage>
        <taxon>Bacteria</taxon>
        <taxon>Pseudomonadati</taxon>
        <taxon>Planctomycetota</taxon>
        <taxon>Planctomycetia</taxon>
        <taxon>Planctomycetales</taxon>
        <taxon>Planctomycetaceae</taxon>
        <taxon>Caulifigura</taxon>
    </lineage>
</organism>
<dbReference type="GO" id="GO:0004722">
    <property type="term" value="F:protein serine/threonine phosphatase activity"/>
    <property type="evidence" value="ECO:0007669"/>
    <property type="project" value="UniProtKB-EC"/>
</dbReference>
<dbReference type="EC" id="3.1.3.16" evidence="2"/>
<dbReference type="InterPro" id="IPR001932">
    <property type="entry name" value="PPM-type_phosphatase-like_dom"/>
</dbReference>
<evidence type="ECO:0000313" key="3">
    <source>
        <dbReference type="Proteomes" id="UP000315700"/>
    </source>
</evidence>
<dbReference type="SMART" id="SM00332">
    <property type="entry name" value="PP2Cc"/>
    <property type="match status" value="1"/>
</dbReference>
<dbReference type="Gene3D" id="3.60.40.10">
    <property type="entry name" value="PPM-type phosphatase domain"/>
    <property type="match status" value="1"/>
</dbReference>